<evidence type="ECO:0000256" key="1">
    <source>
        <dbReference type="SAM" id="MobiDB-lite"/>
    </source>
</evidence>
<protein>
    <recommendedName>
        <fullName evidence="5">Secreted protein</fullName>
    </recommendedName>
</protein>
<gene>
    <name evidence="3" type="ORF">N8I77_011850</name>
</gene>
<proteinExistence type="predicted"/>
<keyword evidence="2" id="KW-0732">Signal</keyword>
<reference evidence="3" key="1">
    <citation type="submission" date="2023-06" db="EMBL/GenBank/DDBJ databases">
        <authorList>
            <person name="Noh H."/>
        </authorList>
    </citation>
    <scope>NUCLEOTIDE SEQUENCE</scope>
    <source>
        <strain evidence="3">DUCC20226</strain>
    </source>
</reference>
<evidence type="ECO:0000256" key="2">
    <source>
        <dbReference type="SAM" id="SignalP"/>
    </source>
</evidence>
<evidence type="ECO:0008006" key="5">
    <source>
        <dbReference type="Google" id="ProtNLM"/>
    </source>
</evidence>
<evidence type="ECO:0000313" key="4">
    <source>
        <dbReference type="Proteomes" id="UP001265746"/>
    </source>
</evidence>
<keyword evidence="4" id="KW-1185">Reference proteome</keyword>
<name>A0AAD9S3J4_PHOAM</name>
<feature type="chain" id="PRO_5042134213" description="Secreted protein" evidence="2">
    <location>
        <begin position="20"/>
        <end position="115"/>
    </location>
</feature>
<feature type="region of interest" description="Disordered" evidence="1">
    <location>
        <begin position="56"/>
        <end position="80"/>
    </location>
</feature>
<feature type="signal peptide" evidence="2">
    <location>
        <begin position="1"/>
        <end position="19"/>
    </location>
</feature>
<organism evidence="3 4">
    <name type="scientific">Phomopsis amygdali</name>
    <name type="common">Fusicoccum amygdali</name>
    <dbReference type="NCBI Taxonomy" id="1214568"/>
    <lineage>
        <taxon>Eukaryota</taxon>
        <taxon>Fungi</taxon>
        <taxon>Dikarya</taxon>
        <taxon>Ascomycota</taxon>
        <taxon>Pezizomycotina</taxon>
        <taxon>Sordariomycetes</taxon>
        <taxon>Sordariomycetidae</taxon>
        <taxon>Diaporthales</taxon>
        <taxon>Diaporthaceae</taxon>
        <taxon>Diaporthe</taxon>
    </lineage>
</organism>
<dbReference type="Proteomes" id="UP001265746">
    <property type="component" value="Unassembled WGS sequence"/>
</dbReference>
<dbReference type="EMBL" id="JAUJFL010000008">
    <property type="protein sequence ID" value="KAK2598432.1"/>
    <property type="molecule type" value="Genomic_DNA"/>
</dbReference>
<evidence type="ECO:0000313" key="3">
    <source>
        <dbReference type="EMBL" id="KAK2598432.1"/>
    </source>
</evidence>
<sequence length="115" mass="11975">MRIYPLQVIIWAMVAAVMAVPIREQAPIGDSELTNAIEEGSDPDLTEFIFRLRAGKEGSGLQTTETPSGTRTSEANNSGGVLRNAQAGGSCFCSGGSVCCRQGSTIDCGFGLCGI</sequence>
<feature type="compositionally biased region" description="Polar residues" evidence="1">
    <location>
        <begin position="60"/>
        <end position="79"/>
    </location>
</feature>
<accession>A0AAD9S3J4</accession>
<comment type="caution">
    <text evidence="3">The sequence shown here is derived from an EMBL/GenBank/DDBJ whole genome shotgun (WGS) entry which is preliminary data.</text>
</comment>
<dbReference type="AlphaFoldDB" id="A0AAD9S3J4"/>